<organism evidence="1 2">
    <name type="scientific">Acinetobacter johnsonii</name>
    <dbReference type="NCBI Taxonomy" id="40214"/>
    <lineage>
        <taxon>Bacteria</taxon>
        <taxon>Pseudomonadati</taxon>
        <taxon>Pseudomonadota</taxon>
        <taxon>Gammaproteobacteria</taxon>
        <taxon>Moraxellales</taxon>
        <taxon>Moraxellaceae</taxon>
        <taxon>Acinetobacter</taxon>
    </lineage>
</organism>
<dbReference type="RefSeq" id="WP_279679423.1">
    <property type="nucleotide sequence ID" value="NZ_JAOCCL010000073.1"/>
</dbReference>
<dbReference type="EMBL" id="JAOCCL010000073">
    <property type="protein sequence ID" value="MDH0827980.1"/>
    <property type="molecule type" value="Genomic_DNA"/>
</dbReference>
<proteinExistence type="predicted"/>
<comment type="caution">
    <text evidence="1">The sequence shown here is derived from an EMBL/GenBank/DDBJ whole genome shotgun (WGS) entry which is preliminary data.</text>
</comment>
<protein>
    <submittedName>
        <fullName evidence="1">Uncharacterized protein</fullName>
    </submittedName>
</protein>
<name>A0AA42MCM3_ACIJO</name>
<accession>A0AA42MCM3</accession>
<dbReference type="AlphaFoldDB" id="A0AA42MCM3"/>
<dbReference type="Proteomes" id="UP001160116">
    <property type="component" value="Unassembled WGS sequence"/>
</dbReference>
<gene>
    <name evidence="1" type="ORF">N5C97_16140</name>
</gene>
<sequence length="158" mass="17876">MRSPIIDIENAKTLLSMEKFFIDDVIMQTTGAQHQYSKFAAPVYDSNGDNIAGLSFRFESNRTQGYMKHALGLLLREGSITNPILDVCIYPNAARSHVDRSSRIKIFGSHIHILEGVKKLDIDYNTTTWADYFLIFAKEANLEFRSAKIIGPFEGELL</sequence>
<evidence type="ECO:0000313" key="1">
    <source>
        <dbReference type="EMBL" id="MDH0827980.1"/>
    </source>
</evidence>
<reference evidence="1" key="1">
    <citation type="submission" date="2022-09" db="EMBL/GenBank/DDBJ databases">
        <title>Intensive care unit water sources are persistently colonized with multi-drug resistant bacteria and are the site of extensive horizontal gene transfer of antibiotic resistance genes.</title>
        <authorList>
            <person name="Diorio-Toth L."/>
        </authorList>
    </citation>
    <scope>NUCLEOTIDE SEQUENCE</scope>
    <source>
        <strain evidence="1">GD03885</strain>
    </source>
</reference>
<evidence type="ECO:0000313" key="2">
    <source>
        <dbReference type="Proteomes" id="UP001160116"/>
    </source>
</evidence>